<comment type="caution">
    <text evidence="2">The sequence shown here is derived from an EMBL/GenBank/DDBJ whole genome shotgun (WGS) entry which is preliminary data.</text>
</comment>
<dbReference type="EMBL" id="CAJVCH010108355">
    <property type="protein sequence ID" value="CAG7724320.1"/>
    <property type="molecule type" value="Genomic_DNA"/>
</dbReference>
<proteinExistence type="predicted"/>
<name>A0A8J2JYI5_9HEXA</name>
<organism evidence="2 3">
    <name type="scientific">Allacma fusca</name>
    <dbReference type="NCBI Taxonomy" id="39272"/>
    <lineage>
        <taxon>Eukaryota</taxon>
        <taxon>Metazoa</taxon>
        <taxon>Ecdysozoa</taxon>
        <taxon>Arthropoda</taxon>
        <taxon>Hexapoda</taxon>
        <taxon>Collembola</taxon>
        <taxon>Symphypleona</taxon>
        <taxon>Sminthuridae</taxon>
        <taxon>Allacma</taxon>
    </lineage>
</organism>
<keyword evidence="1" id="KW-1133">Transmembrane helix</keyword>
<keyword evidence="1" id="KW-0472">Membrane</keyword>
<keyword evidence="1" id="KW-0812">Transmembrane</keyword>
<feature type="transmembrane region" description="Helical" evidence="1">
    <location>
        <begin position="185"/>
        <end position="204"/>
    </location>
</feature>
<protein>
    <submittedName>
        <fullName evidence="2">Uncharacterized protein</fullName>
    </submittedName>
</protein>
<reference evidence="2" key="1">
    <citation type="submission" date="2021-06" db="EMBL/GenBank/DDBJ databases">
        <authorList>
            <person name="Hodson N. C."/>
            <person name="Mongue J. A."/>
            <person name="Jaron S. K."/>
        </authorList>
    </citation>
    <scope>NUCLEOTIDE SEQUENCE</scope>
</reference>
<feature type="transmembrane region" description="Helical" evidence="1">
    <location>
        <begin position="116"/>
        <end position="140"/>
    </location>
</feature>
<accession>A0A8J2JYI5</accession>
<evidence type="ECO:0000256" key="1">
    <source>
        <dbReference type="SAM" id="Phobius"/>
    </source>
</evidence>
<evidence type="ECO:0000313" key="3">
    <source>
        <dbReference type="Proteomes" id="UP000708208"/>
    </source>
</evidence>
<dbReference type="AlphaFoldDB" id="A0A8J2JYI5"/>
<evidence type="ECO:0000313" key="2">
    <source>
        <dbReference type="EMBL" id="CAG7724320.1"/>
    </source>
</evidence>
<dbReference type="Proteomes" id="UP000708208">
    <property type="component" value="Unassembled WGS sequence"/>
</dbReference>
<keyword evidence="3" id="KW-1185">Reference proteome</keyword>
<gene>
    <name evidence="2" type="ORF">AFUS01_LOCUS13353</name>
</gene>
<sequence length="209" mass="23357">MGSQEAATAQGKNIRWLAGVKSDHINDNILLCIFGTLNYSADGQKISKLDGDNMAPKIYQISSVESSLVTYLHALNSLTSWTFFPASKVYDFKFITAEGVQKLNAGFTEYLSPLQLWVWTYLAITVVATSTVVAIVNYYFGISGLIHAATDTFLWLLATLAENPFREYPTVLNKDVTNKRSFWRFYKAIFGVWVLAALILTNGYKPSPE</sequence>